<keyword evidence="2" id="KW-0732">Signal</keyword>
<dbReference type="EMBL" id="PFFY01000016">
    <property type="protein sequence ID" value="PIW34237.1"/>
    <property type="molecule type" value="Genomic_DNA"/>
</dbReference>
<feature type="coiled-coil region" evidence="1">
    <location>
        <begin position="214"/>
        <end position="241"/>
    </location>
</feature>
<keyword evidence="1" id="KW-0175">Coiled coil</keyword>
<dbReference type="AlphaFoldDB" id="A0A2M7H0H5"/>
<dbReference type="PROSITE" id="PS51257">
    <property type="entry name" value="PROKAR_LIPOPROTEIN"/>
    <property type="match status" value="1"/>
</dbReference>
<name>A0A2M7H0H5_9BACT</name>
<evidence type="ECO:0000313" key="4">
    <source>
        <dbReference type="Proteomes" id="UP000230025"/>
    </source>
</evidence>
<dbReference type="Proteomes" id="UP000230025">
    <property type="component" value="Unassembled WGS sequence"/>
</dbReference>
<evidence type="ECO:0008006" key="5">
    <source>
        <dbReference type="Google" id="ProtNLM"/>
    </source>
</evidence>
<comment type="caution">
    <text evidence="3">The sequence shown here is derived from an EMBL/GenBank/DDBJ whole genome shotgun (WGS) entry which is preliminary data.</text>
</comment>
<gene>
    <name evidence="3" type="ORF">COW28_00335</name>
</gene>
<feature type="chain" id="PRO_5014805339" description="DUF4412 domain-containing protein" evidence="2">
    <location>
        <begin position="21"/>
        <end position="244"/>
    </location>
</feature>
<evidence type="ECO:0000313" key="3">
    <source>
        <dbReference type="EMBL" id="PIW34237.1"/>
    </source>
</evidence>
<organism evidence="3 4">
    <name type="scientific">bacterium (Candidatus Ratteibacteria) CG15_BIG_FIL_POST_REV_8_21_14_020_41_12</name>
    <dbReference type="NCBI Taxonomy" id="2014291"/>
    <lineage>
        <taxon>Bacteria</taxon>
        <taxon>Candidatus Ratteibacteria</taxon>
    </lineage>
</organism>
<evidence type="ECO:0000256" key="2">
    <source>
        <dbReference type="SAM" id="SignalP"/>
    </source>
</evidence>
<feature type="signal peptide" evidence="2">
    <location>
        <begin position="1"/>
        <end position="20"/>
    </location>
</feature>
<reference evidence="4" key="1">
    <citation type="submission" date="2017-09" db="EMBL/GenBank/DDBJ databases">
        <title>Depth-based differentiation of microbial function through sediment-hosted aquifers and enrichment of novel symbionts in the deep terrestrial subsurface.</title>
        <authorList>
            <person name="Probst A.J."/>
            <person name="Ladd B."/>
            <person name="Jarett J.K."/>
            <person name="Geller-Mcgrath D.E."/>
            <person name="Sieber C.M.K."/>
            <person name="Emerson J.B."/>
            <person name="Anantharaman K."/>
            <person name="Thomas B.C."/>
            <person name="Malmstrom R."/>
            <person name="Stieglmeier M."/>
            <person name="Klingl A."/>
            <person name="Woyke T."/>
            <person name="Ryan C.M."/>
            <person name="Banfield J.F."/>
        </authorList>
    </citation>
    <scope>NUCLEOTIDE SEQUENCE [LARGE SCALE GENOMIC DNA]</scope>
</reference>
<proteinExistence type="predicted"/>
<evidence type="ECO:0000256" key="1">
    <source>
        <dbReference type="SAM" id="Coils"/>
    </source>
</evidence>
<accession>A0A2M7H0H5</accession>
<protein>
    <recommendedName>
        <fullName evidence="5">DUF4412 domain-containing protein</fullName>
    </recommendedName>
</protein>
<sequence>MGGKMKRKILFLGLGLLALALSGCMDIETRSCIYPDGSGKNTVIFKMDPAKMVSMAGSFMGGIMPQGEKGAADPIKELEKTGIVGISELATTIILYYADIRQFKNKGIKELLWQKENKGYHLKMVYDLSQLQEKYAPELSEGTSEEEKQAMDIGRAMQMQMLKGMQISFVVIMPGKIVNSNGAIKGREARWEMTMEELLKKKDLTIEAFSESSSPELNAEFKNFKDELAQAQKKFKEMASSLQH</sequence>